<dbReference type="Proteomes" id="UP001164539">
    <property type="component" value="Chromosome 11"/>
</dbReference>
<comment type="caution">
    <text evidence="1">The sequence shown here is derived from an EMBL/GenBank/DDBJ whole genome shotgun (WGS) entry which is preliminary data.</text>
</comment>
<reference evidence="1 2" key="1">
    <citation type="journal article" date="2023" name="Science">
        <title>Complex scaffold remodeling in plant triterpene biosynthesis.</title>
        <authorList>
            <person name="De La Pena R."/>
            <person name="Hodgson H."/>
            <person name="Liu J.C."/>
            <person name="Stephenson M.J."/>
            <person name="Martin A.C."/>
            <person name="Owen C."/>
            <person name="Harkess A."/>
            <person name="Leebens-Mack J."/>
            <person name="Jimenez L.E."/>
            <person name="Osbourn A."/>
            <person name="Sattely E.S."/>
        </authorList>
    </citation>
    <scope>NUCLEOTIDE SEQUENCE [LARGE SCALE GENOMIC DNA]</scope>
    <source>
        <strain evidence="2">cv. JPN11</strain>
        <tissue evidence="1">Leaf</tissue>
    </source>
</reference>
<name>A0ACC1X6T7_MELAZ</name>
<keyword evidence="2" id="KW-1185">Reference proteome</keyword>
<organism evidence="1 2">
    <name type="scientific">Melia azedarach</name>
    <name type="common">Chinaberry tree</name>
    <dbReference type="NCBI Taxonomy" id="155640"/>
    <lineage>
        <taxon>Eukaryota</taxon>
        <taxon>Viridiplantae</taxon>
        <taxon>Streptophyta</taxon>
        <taxon>Embryophyta</taxon>
        <taxon>Tracheophyta</taxon>
        <taxon>Spermatophyta</taxon>
        <taxon>Magnoliopsida</taxon>
        <taxon>eudicotyledons</taxon>
        <taxon>Gunneridae</taxon>
        <taxon>Pentapetalae</taxon>
        <taxon>rosids</taxon>
        <taxon>malvids</taxon>
        <taxon>Sapindales</taxon>
        <taxon>Meliaceae</taxon>
        <taxon>Melia</taxon>
    </lineage>
</organism>
<protein>
    <submittedName>
        <fullName evidence="1">Zinc finger CCCH domain-containing protein</fullName>
    </submittedName>
</protein>
<evidence type="ECO:0000313" key="2">
    <source>
        <dbReference type="Proteomes" id="UP001164539"/>
    </source>
</evidence>
<proteinExistence type="predicted"/>
<gene>
    <name evidence="1" type="ORF">OWV82_020617</name>
</gene>
<dbReference type="EMBL" id="CM051404">
    <property type="protein sequence ID" value="KAJ4707042.1"/>
    <property type="molecule type" value="Genomic_DNA"/>
</dbReference>
<accession>A0ACC1X6T7</accession>
<evidence type="ECO:0000313" key="1">
    <source>
        <dbReference type="EMBL" id="KAJ4707042.1"/>
    </source>
</evidence>
<sequence length="276" mass="31672">MDKEREASSPSDPKTSTMATATPSSSPSPDFSSMYYSIFPPRSSFSPTVLTEDQHRRATEDRLHQARLILEYQQLCDHYDLCFSRLEAITRELETLRRENADLRLANAGLLKLLTGSFHRQTEEISSGFSPKSMMEANRFEKRDSLPKSISVLSNGYVKAKQNNASSGPSRQQAQRMDVTVDNKREKEAKAMELEVYNQGMWKTELCNKWQETGTCPYGEYCQFAHGISELRPIIRHPKYKTEVCRMVLSGAMCPYGHRCHFRHSLTDQEMNQIPR</sequence>